<dbReference type="PANTHER" id="PTHR35273:SF2">
    <property type="entry name" value="ALPHA-GALACTOSIDASE"/>
    <property type="match status" value="1"/>
</dbReference>
<dbReference type="PANTHER" id="PTHR35273">
    <property type="entry name" value="ALPHA-1,4 POLYGALACTOSAMINIDASE, PUTATIVE (AFU_ORTHOLOGUE AFUA_3G07890)-RELATED"/>
    <property type="match status" value="1"/>
</dbReference>
<dbReference type="EMBL" id="CP159218">
    <property type="protein sequence ID" value="XCG63940.1"/>
    <property type="molecule type" value="Genomic_DNA"/>
</dbReference>
<gene>
    <name evidence="3" type="ORF">ABLG96_00900</name>
</gene>
<dbReference type="RefSeq" id="WP_353649555.1">
    <property type="nucleotide sequence ID" value="NZ_CP159218.1"/>
</dbReference>
<dbReference type="InterPro" id="IPR017853">
    <property type="entry name" value="GH"/>
</dbReference>
<reference evidence="3" key="1">
    <citation type="submission" date="2024-05" db="EMBL/GenBank/DDBJ databases">
        <authorList>
            <person name="Cai S.Y."/>
            <person name="Jin L.M."/>
            <person name="Li H.R."/>
        </authorList>
    </citation>
    <scope>NUCLEOTIDE SEQUENCE</scope>
    <source>
        <strain evidence="3">A5-74</strain>
    </source>
</reference>
<dbReference type="Gene3D" id="3.20.20.70">
    <property type="entry name" value="Aldolase class I"/>
    <property type="match status" value="1"/>
</dbReference>
<organism evidence="3">
    <name type="scientific">Nakamurella sp. A5-74</name>
    <dbReference type="NCBI Taxonomy" id="3158264"/>
    <lineage>
        <taxon>Bacteria</taxon>
        <taxon>Bacillati</taxon>
        <taxon>Actinomycetota</taxon>
        <taxon>Actinomycetes</taxon>
        <taxon>Nakamurellales</taxon>
        <taxon>Nakamurellaceae</taxon>
        <taxon>Nakamurella</taxon>
    </lineage>
</organism>
<sequence>MRVIARFAAVPTLVAALLVSPVAAAVVSAAPTEPRVEVSVGARSIAAAPTVRPLPKTGRFDYQLGGAYPPPAGVTIIARDVTDRPAAGTYGICYVNGFQTQPGQASVWRTKRLSALLKTATGRLATDPDWPDEFVLDPSTLGKRQHILAMIGPQIRECARRGFAAVEIDNLDTFTRFTSRTTGLVTRSGAMALAREYVAIAHGAGLVIAQKNTVELGSAGRRSIGFDFAVVEECFVYRECGSFISVYGARVLEIEYSDSLSRSSFAQVCGSRDRATRTILRDRDLRAAGRPGHLYRSC</sequence>
<dbReference type="SUPFAM" id="SSF51445">
    <property type="entry name" value="(Trans)glycosidases"/>
    <property type="match status" value="1"/>
</dbReference>
<feature type="domain" description="Glycoside-hydrolase family GH114 TIM-barrel" evidence="2">
    <location>
        <begin position="60"/>
        <end position="286"/>
    </location>
</feature>
<keyword evidence="1" id="KW-0732">Signal</keyword>
<dbReference type="Pfam" id="PF03537">
    <property type="entry name" value="Glyco_hydro_114"/>
    <property type="match status" value="1"/>
</dbReference>
<feature type="chain" id="PRO_5043874012" evidence="1">
    <location>
        <begin position="25"/>
        <end position="298"/>
    </location>
</feature>
<proteinExistence type="predicted"/>
<accession>A0AAU8DP30</accession>
<dbReference type="AlphaFoldDB" id="A0AAU8DP30"/>
<protein>
    <submittedName>
        <fullName evidence="3">Endo alpha-1,4 polygalactosaminidase</fullName>
    </submittedName>
</protein>
<dbReference type="InterPro" id="IPR013785">
    <property type="entry name" value="Aldolase_TIM"/>
</dbReference>
<evidence type="ECO:0000259" key="2">
    <source>
        <dbReference type="Pfam" id="PF03537"/>
    </source>
</evidence>
<feature type="signal peptide" evidence="1">
    <location>
        <begin position="1"/>
        <end position="24"/>
    </location>
</feature>
<dbReference type="InterPro" id="IPR004352">
    <property type="entry name" value="GH114_TIM-barrel"/>
</dbReference>
<name>A0AAU8DP30_9ACTN</name>
<evidence type="ECO:0000256" key="1">
    <source>
        <dbReference type="SAM" id="SignalP"/>
    </source>
</evidence>
<evidence type="ECO:0000313" key="3">
    <source>
        <dbReference type="EMBL" id="XCG63940.1"/>
    </source>
</evidence>